<reference evidence="2 3" key="1">
    <citation type="journal article" date="2023" name="IMA Fungus">
        <title>Comparative genomic study of the Penicillium genus elucidates a diverse pangenome and 15 lateral gene transfer events.</title>
        <authorList>
            <person name="Petersen C."/>
            <person name="Sorensen T."/>
            <person name="Nielsen M.R."/>
            <person name="Sondergaard T.E."/>
            <person name="Sorensen J.L."/>
            <person name="Fitzpatrick D.A."/>
            <person name="Frisvad J.C."/>
            <person name="Nielsen K.L."/>
        </authorList>
    </citation>
    <scope>NUCLEOTIDE SEQUENCE [LARGE SCALE GENOMIC DNA]</scope>
    <source>
        <strain evidence="2 3">IBT 35679</strain>
    </source>
</reference>
<evidence type="ECO:0000256" key="1">
    <source>
        <dbReference type="SAM" id="MobiDB-lite"/>
    </source>
</evidence>
<dbReference type="EMBL" id="JAQIZZ010000007">
    <property type="protein sequence ID" value="KAJ5532731.1"/>
    <property type="molecule type" value="Genomic_DNA"/>
</dbReference>
<comment type="caution">
    <text evidence="2">The sequence shown here is derived from an EMBL/GenBank/DDBJ whole genome shotgun (WGS) entry which is preliminary data.</text>
</comment>
<evidence type="ECO:0000313" key="3">
    <source>
        <dbReference type="Proteomes" id="UP001220324"/>
    </source>
</evidence>
<dbReference type="AlphaFoldDB" id="A0AAD6GCP5"/>
<organism evidence="2 3">
    <name type="scientific">Penicillium frequentans</name>
    <dbReference type="NCBI Taxonomy" id="3151616"/>
    <lineage>
        <taxon>Eukaryota</taxon>
        <taxon>Fungi</taxon>
        <taxon>Dikarya</taxon>
        <taxon>Ascomycota</taxon>
        <taxon>Pezizomycotina</taxon>
        <taxon>Eurotiomycetes</taxon>
        <taxon>Eurotiomycetidae</taxon>
        <taxon>Eurotiales</taxon>
        <taxon>Aspergillaceae</taxon>
        <taxon>Penicillium</taxon>
    </lineage>
</organism>
<keyword evidence="3" id="KW-1185">Reference proteome</keyword>
<evidence type="ECO:0000313" key="2">
    <source>
        <dbReference type="EMBL" id="KAJ5532731.1"/>
    </source>
</evidence>
<feature type="region of interest" description="Disordered" evidence="1">
    <location>
        <begin position="1"/>
        <end position="21"/>
    </location>
</feature>
<dbReference type="Proteomes" id="UP001220324">
    <property type="component" value="Unassembled WGS sequence"/>
</dbReference>
<protein>
    <submittedName>
        <fullName evidence="2">Uncharacterized protein</fullName>
    </submittedName>
</protein>
<proteinExistence type="predicted"/>
<gene>
    <name evidence="2" type="ORF">N7494_009283</name>
</gene>
<sequence length="380" mass="43854">MPRQKRSGVFPGPSTTGVSPPPTCLLCQMEIPWLLGDGISNSSKAKVQKWLKSRWKSYWDSRSKHVMVPSIKVEEACFDDMPRIWSCFCRAIIKVSDSKYRLTGIHLMHRLDGFFYFPNDPEIARIGGKADLGAYHAGDEMTRYDRDVFTGFRAASMGRQPPHHKGNVHGFIIHAHCWALLNRVLGATLIPTEIKLKKLVLSSRKYWRNQKLQKLDDWQLERCKADQALEPPYEHGCDIYQNPLVIPALQKIITCEKTRAAKDRIRPGLSRLPMEIDILISEWVCPVNCTLKETRDMRSMLLAFQWKLPDWFWRKRLNINEDLFFELNILTKSGSPVNWQILKLDLMGLHLDEEWYSGSGLPNRGRIIRNILAIKDLGVS</sequence>
<accession>A0AAD6GCP5</accession>
<name>A0AAD6GCP5_9EURO</name>